<organism evidence="3 4">
    <name type="scientific">Actinomadura craniellae</name>
    <dbReference type="NCBI Taxonomy" id="2231787"/>
    <lineage>
        <taxon>Bacteria</taxon>
        <taxon>Bacillati</taxon>
        <taxon>Actinomycetota</taxon>
        <taxon>Actinomycetes</taxon>
        <taxon>Streptosporangiales</taxon>
        <taxon>Thermomonosporaceae</taxon>
        <taxon>Actinomadura</taxon>
    </lineage>
</organism>
<dbReference type="EMBL" id="QLYX01000023">
    <property type="protein sequence ID" value="RAY10912.1"/>
    <property type="molecule type" value="Genomic_DNA"/>
</dbReference>
<sequence length="194" mass="20355">MKSTHRRSVRRFRGAAVALLAASGLAGCGLPGQTNTSPELAEWFTVTSPAFRDGTVLPARFVCATYPGGEGKTPPLHWSGTPASTRAFAIVVDDPDAPEGAAVLWVIANLGGTTTSIVEGARPDNTVEALNTDGRVGYRAPCPPKGERNRYRFTVYALSEPVPLTRGAPLKQALGTIAKHTVGRGRITGNFGNG</sequence>
<feature type="signal peptide" evidence="2">
    <location>
        <begin position="1"/>
        <end position="26"/>
    </location>
</feature>
<dbReference type="SUPFAM" id="SSF49777">
    <property type="entry name" value="PEBP-like"/>
    <property type="match status" value="1"/>
</dbReference>
<keyword evidence="4" id="KW-1185">Reference proteome</keyword>
<dbReference type="InterPro" id="IPR005247">
    <property type="entry name" value="YbhB_YbcL/LppC-like"/>
</dbReference>
<evidence type="ECO:0000256" key="1">
    <source>
        <dbReference type="ARBA" id="ARBA00007120"/>
    </source>
</evidence>
<dbReference type="InterPro" id="IPR008914">
    <property type="entry name" value="PEBP"/>
</dbReference>
<dbReference type="PROSITE" id="PS51257">
    <property type="entry name" value="PROKAR_LIPOPROTEIN"/>
    <property type="match status" value="1"/>
</dbReference>
<dbReference type="NCBIfam" id="TIGR00481">
    <property type="entry name" value="YbhB/YbcL family Raf kinase inhibitor-like protein"/>
    <property type="match status" value="1"/>
</dbReference>
<dbReference type="Gene3D" id="3.90.280.10">
    <property type="entry name" value="PEBP-like"/>
    <property type="match status" value="1"/>
</dbReference>
<dbReference type="PANTHER" id="PTHR30289">
    <property type="entry name" value="UNCHARACTERIZED PROTEIN YBCL-RELATED"/>
    <property type="match status" value="1"/>
</dbReference>
<reference evidence="3 4" key="1">
    <citation type="submission" date="2018-06" db="EMBL/GenBank/DDBJ databases">
        <title>Actinomadura craniellae sp. nov. isolated from marine sponge Craniella sp.</title>
        <authorList>
            <person name="Li L."/>
            <person name="Xu Q.H."/>
            <person name="Lin H.W."/>
            <person name="Lu Y.H."/>
        </authorList>
    </citation>
    <scope>NUCLEOTIDE SEQUENCE [LARGE SCALE GENOMIC DNA]</scope>
    <source>
        <strain evidence="3 4">LHW63021</strain>
    </source>
</reference>
<evidence type="ECO:0000256" key="2">
    <source>
        <dbReference type="SAM" id="SignalP"/>
    </source>
</evidence>
<comment type="similarity">
    <text evidence="1">Belongs to the UPF0098 family.</text>
</comment>
<keyword evidence="2" id="KW-0732">Signal</keyword>
<evidence type="ECO:0000313" key="3">
    <source>
        <dbReference type="EMBL" id="RAY10912.1"/>
    </source>
</evidence>
<name>A0A365GVU3_9ACTN</name>
<feature type="chain" id="PRO_5038829672" evidence="2">
    <location>
        <begin position="27"/>
        <end position="194"/>
    </location>
</feature>
<dbReference type="RefSeq" id="WP_111871983.1">
    <property type="nucleotide sequence ID" value="NZ_QLYX01000023.1"/>
</dbReference>
<comment type="caution">
    <text evidence="3">The sequence shown here is derived from an EMBL/GenBank/DDBJ whole genome shotgun (WGS) entry which is preliminary data.</text>
</comment>
<gene>
    <name evidence="3" type="ORF">DPM19_32760</name>
</gene>
<dbReference type="CDD" id="cd00865">
    <property type="entry name" value="PEBP_bact_arch"/>
    <property type="match status" value="1"/>
</dbReference>
<dbReference type="PANTHER" id="PTHR30289:SF1">
    <property type="entry name" value="PEBP (PHOSPHATIDYLETHANOLAMINE-BINDING PROTEIN) FAMILY PROTEIN"/>
    <property type="match status" value="1"/>
</dbReference>
<dbReference type="OrthoDB" id="9797506at2"/>
<dbReference type="Pfam" id="PF01161">
    <property type="entry name" value="PBP"/>
    <property type="match status" value="1"/>
</dbReference>
<proteinExistence type="inferred from homology"/>
<protein>
    <submittedName>
        <fullName evidence="3">YbhB/YbcL family Raf kinase inhibitor-like protein</fullName>
    </submittedName>
</protein>
<accession>A0A365GVU3</accession>
<dbReference type="InterPro" id="IPR036610">
    <property type="entry name" value="PEBP-like_sf"/>
</dbReference>
<dbReference type="Proteomes" id="UP000251891">
    <property type="component" value="Unassembled WGS sequence"/>
</dbReference>
<evidence type="ECO:0000313" key="4">
    <source>
        <dbReference type="Proteomes" id="UP000251891"/>
    </source>
</evidence>
<dbReference type="AlphaFoldDB" id="A0A365GVU3"/>